<organism evidence="1 2">
    <name type="scientific">Vicia faba</name>
    <name type="common">Broad bean</name>
    <name type="synonym">Faba vulgaris</name>
    <dbReference type="NCBI Taxonomy" id="3906"/>
    <lineage>
        <taxon>Eukaryota</taxon>
        <taxon>Viridiplantae</taxon>
        <taxon>Streptophyta</taxon>
        <taxon>Embryophyta</taxon>
        <taxon>Tracheophyta</taxon>
        <taxon>Spermatophyta</taxon>
        <taxon>Magnoliopsida</taxon>
        <taxon>eudicotyledons</taxon>
        <taxon>Gunneridae</taxon>
        <taxon>Pentapetalae</taxon>
        <taxon>rosids</taxon>
        <taxon>fabids</taxon>
        <taxon>Fabales</taxon>
        <taxon>Fabaceae</taxon>
        <taxon>Papilionoideae</taxon>
        <taxon>50 kb inversion clade</taxon>
        <taxon>NPAAA clade</taxon>
        <taxon>Hologalegina</taxon>
        <taxon>IRL clade</taxon>
        <taxon>Fabeae</taxon>
        <taxon>Vicia</taxon>
    </lineage>
</organism>
<evidence type="ECO:0008006" key="3">
    <source>
        <dbReference type="Google" id="ProtNLM"/>
    </source>
</evidence>
<reference evidence="1 2" key="1">
    <citation type="submission" date="2023-01" db="EMBL/GenBank/DDBJ databases">
        <authorList>
            <person name="Kreplak J."/>
        </authorList>
    </citation>
    <scope>NUCLEOTIDE SEQUENCE [LARGE SCALE GENOMIC DNA]</scope>
</reference>
<evidence type="ECO:0000313" key="2">
    <source>
        <dbReference type="Proteomes" id="UP001157006"/>
    </source>
</evidence>
<dbReference type="Proteomes" id="UP001157006">
    <property type="component" value="Chromosome 6"/>
</dbReference>
<keyword evidence="2" id="KW-1185">Reference proteome</keyword>
<name>A0AAV1B4X5_VICFA</name>
<accession>A0AAV1B4X5</accession>
<evidence type="ECO:0000313" key="1">
    <source>
        <dbReference type="EMBL" id="CAI8616380.1"/>
    </source>
</evidence>
<protein>
    <recommendedName>
        <fullName evidence="3">Reverse transcriptase</fullName>
    </recommendedName>
</protein>
<sequence>MSWDKLARSKGDGGMGFRGISEFNTSLLGKQYWCLLKGDDSLMDKVFKWRYYPRCSIYESHVGYAPNYAWQSILSARDLVKKGARWRIGNGKKVKILNDCWLPNNPGFKFIGSTRGFEVDSKVSDLVDKYLCYWKKDLIRNRFDHAEANNICSIPLSARNQTHALIWNFERDGDYSEYNLKNLDVLAKKGSPVTLVLESIPSEITIIQVDVRIFPNGSVAFGCVFKNSASCISFMDSKKELLMVPPVLDEILAIRWFPNVEIDLKMLVSLGISLGLKLGLRVIRLRSLV</sequence>
<dbReference type="EMBL" id="OX451741">
    <property type="protein sequence ID" value="CAI8616380.1"/>
    <property type="molecule type" value="Genomic_DNA"/>
</dbReference>
<gene>
    <name evidence="1" type="ORF">VFH_VI026240</name>
</gene>
<proteinExistence type="predicted"/>
<dbReference type="AlphaFoldDB" id="A0AAV1B4X5"/>